<dbReference type="OrthoDB" id="7708708at2"/>
<gene>
    <name evidence="1" type="ORF">EV662_104169</name>
</gene>
<dbReference type="EMBL" id="SLXP01000004">
    <property type="protein sequence ID" value="TCP41825.1"/>
    <property type="molecule type" value="Genomic_DNA"/>
</dbReference>
<protein>
    <submittedName>
        <fullName evidence="1">Uncharacterized protein</fullName>
    </submittedName>
</protein>
<evidence type="ECO:0000313" key="1">
    <source>
        <dbReference type="EMBL" id="TCP41825.1"/>
    </source>
</evidence>
<dbReference type="AlphaFoldDB" id="A0A4R2Q573"/>
<proteinExistence type="predicted"/>
<dbReference type="RefSeq" id="WP_132461757.1">
    <property type="nucleotide sequence ID" value="NZ_SLXP01000004.1"/>
</dbReference>
<keyword evidence="2" id="KW-1185">Reference proteome</keyword>
<sequence>MDPAWSAILARITPARPEDIDDLILDGHPPRPRGKMLAPAGQVPPSAALWARDAQDETLSRIGIRITRPLADPARAALRLAAVAVERRVIPVILSRLDASGFERLGFRVERVPPDDEAAALATEAELKKFWNLAIIVDGRDIDILG</sequence>
<evidence type="ECO:0000313" key="2">
    <source>
        <dbReference type="Proteomes" id="UP000294835"/>
    </source>
</evidence>
<accession>A0A4R2Q573</accession>
<comment type="caution">
    <text evidence="1">The sequence shown here is derived from an EMBL/GenBank/DDBJ whole genome shotgun (WGS) entry which is preliminary data.</text>
</comment>
<name>A0A4R2Q573_9RHOB</name>
<organism evidence="1 2">
    <name type="scientific">Rhodovulum marinum</name>
    <dbReference type="NCBI Taxonomy" id="320662"/>
    <lineage>
        <taxon>Bacteria</taxon>
        <taxon>Pseudomonadati</taxon>
        <taxon>Pseudomonadota</taxon>
        <taxon>Alphaproteobacteria</taxon>
        <taxon>Rhodobacterales</taxon>
        <taxon>Paracoccaceae</taxon>
        <taxon>Rhodovulum</taxon>
    </lineage>
</organism>
<dbReference type="Proteomes" id="UP000294835">
    <property type="component" value="Unassembled WGS sequence"/>
</dbReference>
<reference evidence="1 2" key="1">
    <citation type="submission" date="2019-03" db="EMBL/GenBank/DDBJ databases">
        <title>Genomic Encyclopedia of Type Strains, Phase IV (KMG-IV): sequencing the most valuable type-strain genomes for metagenomic binning, comparative biology and taxonomic classification.</title>
        <authorList>
            <person name="Goeker M."/>
        </authorList>
    </citation>
    <scope>NUCLEOTIDE SEQUENCE [LARGE SCALE GENOMIC DNA]</scope>
    <source>
        <strain evidence="1 2">DSM 18063</strain>
    </source>
</reference>